<feature type="region of interest" description="Disordered" evidence="2">
    <location>
        <begin position="519"/>
        <end position="542"/>
    </location>
</feature>
<feature type="coiled-coil region" evidence="1">
    <location>
        <begin position="775"/>
        <end position="810"/>
    </location>
</feature>
<organism evidence="3 4">
    <name type="scientific">Diabrotica balteata</name>
    <name type="common">Banded cucumber beetle</name>
    <dbReference type="NCBI Taxonomy" id="107213"/>
    <lineage>
        <taxon>Eukaryota</taxon>
        <taxon>Metazoa</taxon>
        <taxon>Ecdysozoa</taxon>
        <taxon>Arthropoda</taxon>
        <taxon>Hexapoda</taxon>
        <taxon>Insecta</taxon>
        <taxon>Pterygota</taxon>
        <taxon>Neoptera</taxon>
        <taxon>Endopterygota</taxon>
        <taxon>Coleoptera</taxon>
        <taxon>Polyphaga</taxon>
        <taxon>Cucujiformia</taxon>
        <taxon>Chrysomeloidea</taxon>
        <taxon>Chrysomelidae</taxon>
        <taxon>Galerucinae</taxon>
        <taxon>Diabroticina</taxon>
        <taxon>Diabroticites</taxon>
        <taxon>Diabrotica</taxon>
    </lineage>
</organism>
<feature type="region of interest" description="Disordered" evidence="2">
    <location>
        <begin position="1758"/>
        <end position="1781"/>
    </location>
</feature>
<reference evidence="3" key="1">
    <citation type="submission" date="2022-01" db="EMBL/GenBank/DDBJ databases">
        <authorList>
            <person name="King R."/>
        </authorList>
    </citation>
    <scope>NUCLEOTIDE SEQUENCE</scope>
</reference>
<sequence>MQPISGKKQNFLLDTQEKKYINHSIHSNKENHYPVLNRADFLREIDEKQQHIYKIIYKAYQEIDNYKTHFLQEVPNQQQIKEKENTSLTSNKILKKQTDNKVVRIENLNLPKQLFQPNKNKQNDNLEMTENGKNYSHSINQKSSNHSFDAVISTIEINKQVVEKFDSILSDIRKSRETNKISKTFNWTDDIEDIEREQENYKTILGFKEFMEEILSYLVYMYHDLIGEYENCLNEFKKGSNSDNLREKYKQCTKTSERKFLQKLKMTSDIIKQTFLAVTEKLVVDNVESILKTNQTLEEHDNVLQIINELNDACEYIRKSKKREMMFGEAQTETDYDETISDDISDINKLQHSENNSMFNDKYVAETKNKVKHEDKIINAIFVEESDVRLNIDEITKSNQLQDRKGEDEYFNVHLTSKEELLENIKQETDLMLQNKSTSKESINGDSTTIFTSTEKNNEVMEETSYISALPATEAELSSITSEGESLKNAFSNMTIDRQPKTLQLETSNQQDLTKLKPQQGNLNTEHNSLKPNIESTNLNENTNNLKCNQEETEENMNCKVKLSKDEIVQQLNLIYESIKTDSQYIRDQGNERSLQPIPVESQIKLEKSKLIIFEQLKFLYDNLCVIYHPLYKQITDGTDKENSLRNQLFNEANNRKYVIESEQFRNKNLESQTNQQKIYRKDDMNMIIINPTYKVDNVNGVMKAQAVYQMLQQEYQDLKTKNNTTTKTVNVNKVPKDNEKKCPDKNDSEISKNATVEKDKNTNIKYDVNAVKTSSNWNNTKKQIENELKSKLNQLKSNYQNQLHEIKIQWEKRVNYLYNHNYKIEQEIINIDKKIEQLPSTDRNHLAELKTSYQEMKEEYKAYISKKQMEIQQEKTNFEEGQKQIEEKIKLLEHKIDKLIQEFQQKRVQNNVPNVPLEENYIKDEKLQELCDHDENNSQYIMVNEEHSKENGKNVTNEEPQKQVNYNMLKNNVPNVPQEENNIKDEKLPKLNNHGENNTQHIMVNKENSKENSKHATNRELQKQVNYNMPKYLKTSNNVENRDSNKSRNKPLMKSNDTKVTGLEIKYDKNNFNRTYKISKTFDGETKLKENTNQNDKKYLKEITKTPVKTHKTVDKQSKPSRLPEIKKSIKPIGKDVDDKDLGTKLLSASKTKRAVTPSILKQRKNISETKHDLDNKELEKGKKLNSYIAKEKSPILGSIKQQIMKPKSYVPTKKLQNNIRKKNCHEITQNEDSAILEKGIHIENTPVDDKTTTNDEDDTKKDMLIEMIRNQLQHLQDTLQMVESQNSIKIHINNTESSKYFENMEKEIAIVGKNLELEQAKVDGDNKNTKNGIVKEFSMVSVSSGHVEEIDTTKAGRYLHRNLDQLLLEFRTRETEKNIRDKSSKKHYLIDDVSANNIKNEDYLRYNDIPPYMEDSIAPRDMIKKRNNFNDLVFDLQEDELLEKNFMTPTNSFSLNSPEYQLGHNVNDIFIGGGQFIPRMPKMRQYVFGVDTIDPIGLQKDGKVTNKHYQLFSMFETAPLDKLSQYYSDHSLYNNLKKSNGSVECVDKIIQNAEQQLQRLDEKYKIVISDKHQDNVPKKIDSSSKYLKIEDTNDILKSAEKQLQRLQKYQSFDGNIPHKNKLNLYIRDENINILSLENLTDRQHLEEKGSLEIEHIFHYGGKPQESLKGNEKSYKEGKFGNIEIVKSKTEIFSSWPERQTKRNKSKVKDWGDVSNSRQSNLKRVSLPNQNLWEGKNSFDAILNLGLDNYTLSDKLNSSLNSDNTKKNDPTKRKLYNIRK</sequence>
<keyword evidence="4" id="KW-1185">Reference proteome</keyword>
<evidence type="ECO:0000313" key="3">
    <source>
        <dbReference type="EMBL" id="CAG9829045.1"/>
    </source>
</evidence>
<dbReference type="Proteomes" id="UP001153709">
    <property type="component" value="Chromosome 2"/>
</dbReference>
<accession>A0A9N9XB54</accession>
<feature type="compositionally biased region" description="Low complexity" evidence="2">
    <location>
        <begin position="533"/>
        <end position="542"/>
    </location>
</feature>
<feature type="region of interest" description="Disordered" evidence="2">
    <location>
        <begin position="1034"/>
        <end position="1058"/>
    </location>
</feature>
<evidence type="ECO:0000313" key="4">
    <source>
        <dbReference type="Proteomes" id="UP001153709"/>
    </source>
</evidence>
<protein>
    <submittedName>
        <fullName evidence="3">Uncharacterized protein</fullName>
    </submittedName>
</protein>
<keyword evidence="1" id="KW-0175">Coiled coil</keyword>
<dbReference type="OrthoDB" id="10384911at2759"/>
<feature type="coiled-coil region" evidence="1">
    <location>
        <begin position="847"/>
        <end position="910"/>
    </location>
</feature>
<evidence type="ECO:0000256" key="1">
    <source>
        <dbReference type="SAM" id="Coils"/>
    </source>
</evidence>
<feature type="coiled-coil region" evidence="1">
    <location>
        <begin position="702"/>
        <end position="729"/>
    </location>
</feature>
<feature type="compositionally biased region" description="Polar residues" evidence="2">
    <location>
        <begin position="519"/>
        <end position="531"/>
    </location>
</feature>
<feature type="coiled-coil region" evidence="1">
    <location>
        <begin position="1545"/>
        <end position="1611"/>
    </location>
</feature>
<gene>
    <name evidence="3" type="ORF">DIABBA_LOCUS2906</name>
</gene>
<evidence type="ECO:0000256" key="2">
    <source>
        <dbReference type="SAM" id="MobiDB-lite"/>
    </source>
</evidence>
<proteinExistence type="predicted"/>
<dbReference type="EMBL" id="OU898277">
    <property type="protein sequence ID" value="CAG9829045.1"/>
    <property type="molecule type" value="Genomic_DNA"/>
</dbReference>
<name>A0A9N9XB54_DIABA</name>